<feature type="transmembrane region" description="Helical" evidence="7">
    <location>
        <begin position="269"/>
        <end position="289"/>
    </location>
</feature>
<reference evidence="8" key="1">
    <citation type="journal article" date="2023" name="IMA Fungus">
        <title>Comparative genomic study of the Penicillium genus elucidates a diverse pangenome and 15 lateral gene transfer events.</title>
        <authorList>
            <person name="Petersen C."/>
            <person name="Sorensen T."/>
            <person name="Nielsen M.R."/>
            <person name="Sondergaard T.E."/>
            <person name="Sorensen J.L."/>
            <person name="Fitzpatrick D.A."/>
            <person name="Frisvad J.C."/>
            <person name="Nielsen K.L."/>
        </authorList>
    </citation>
    <scope>NUCLEOTIDE SEQUENCE</scope>
    <source>
        <strain evidence="8">IBT 12815</strain>
    </source>
</reference>
<dbReference type="Proteomes" id="UP001213799">
    <property type="component" value="Unassembled WGS sequence"/>
</dbReference>
<evidence type="ECO:0000313" key="8">
    <source>
        <dbReference type="EMBL" id="KAJ5608621.1"/>
    </source>
</evidence>
<evidence type="ECO:0000256" key="5">
    <source>
        <dbReference type="ARBA" id="ARBA00023136"/>
    </source>
</evidence>
<evidence type="ECO:0000313" key="9">
    <source>
        <dbReference type="Proteomes" id="UP001213799"/>
    </source>
</evidence>
<feature type="transmembrane region" description="Helical" evidence="7">
    <location>
        <begin position="50"/>
        <end position="66"/>
    </location>
</feature>
<keyword evidence="2" id="KW-0813">Transport</keyword>
<comment type="caution">
    <text evidence="8">The sequence shown here is derived from an EMBL/GenBank/DDBJ whole genome shotgun (WGS) entry which is preliminary data.</text>
</comment>
<evidence type="ECO:0000256" key="6">
    <source>
        <dbReference type="SAM" id="MobiDB-lite"/>
    </source>
</evidence>
<protein>
    <submittedName>
        <fullName evidence="8">Uncharacterized protein</fullName>
    </submittedName>
</protein>
<evidence type="ECO:0000256" key="7">
    <source>
        <dbReference type="SAM" id="Phobius"/>
    </source>
</evidence>
<dbReference type="PANTHER" id="PTHR45649:SF5">
    <property type="entry name" value="GABA TRANSPORTER (EUROFUNG)-RELATED"/>
    <property type="match status" value="1"/>
</dbReference>
<dbReference type="GeneID" id="81586539"/>
<evidence type="ECO:0000256" key="2">
    <source>
        <dbReference type="ARBA" id="ARBA00022448"/>
    </source>
</evidence>
<dbReference type="GO" id="GO:0022857">
    <property type="term" value="F:transmembrane transporter activity"/>
    <property type="evidence" value="ECO:0007669"/>
    <property type="project" value="InterPro"/>
</dbReference>
<keyword evidence="3 7" id="KW-0812">Transmembrane</keyword>
<reference evidence="8" key="2">
    <citation type="submission" date="2023-01" db="EMBL/GenBank/DDBJ databases">
        <authorList>
            <person name="Petersen C."/>
        </authorList>
    </citation>
    <scope>NUCLEOTIDE SEQUENCE</scope>
    <source>
        <strain evidence="8">IBT 12815</strain>
    </source>
</reference>
<proteinExistence type="predicted"/>
<feature type="transmembrane region" description="Helical" evidence="7">
    <location>
        <begin position="20"/>
        <end position="38"/>
    </location>
</feature>
<dbReference type="EMBL" id="JAQJAE010000002">
    <property type="protein sequence ID" value="KAJ5608621.1"/>
    <property type="molecule type" value="Genomic_DNA"/>
</dbReference>
<dbReference type="Pfam" id="PF11951">
    <property type="entry name" value="Fungal_trans_2"/>
    <property type="match status" value="1"/>
</dbReference>
<name>A0AAD6H5L0_9EURO</name>
<keyword evidence="4 7" id="KW-1133">Transmembrane helix</keyword>
<feature type="transmembrane region" description="Helical" evidence="7">
    <location>
        <begin position="203"/>
        <end position="221"/>
    </location>
</feature>
<feature type="region of interest" description="Disordered" evidence="6">
    <location>
        <begin position="409"/>
        <end position="436"/>
    </location>
</feature>
<dbReference type="Gene3D" id="1.20.1740.10">
    <property type="entry name" value="Amino acid/polyamine transporter I"/>
    <property type="match status" value="1"/>
</dbReference>
<gene>
    <name evidence="8" type="ORF">N7537_005240</name>
</gene>
<evidence type="ECO:0000256" key="3">
    <source>
        <dbReference type="ARBA" id="ARBA00022692"/>
    </source>
</evidence>
<sequence>MIQGLLTLNHENYEAQRWHVSLIYWGLVIFGTVINIWGSRLLTVMEKSSLIIHILAFIAIFAVMWACSPTKHSADFVFTLFENNSGWRSEGIAWSLGMLSSSYVLAGYDGAIHFGEEMANPEVATALHSATGYPIIEIFRSITGSKEASSAMVAILILAAWLATIALLASTARMVWSLTRDKALPGHTYLVELDRKTQLPKRAILATGVILVLLGLINIGSTTAFNAILSLAVLGLHVSYVVPIALMLRLRLFSVIPVHYGPWKLGRSGVAVNLASVCYLLYTSIFMVFPPYQPVTALNMNYSSLIFGVTLKPLVPKISERSSHLHAQPRTTAAKQVEDAHRLPALQTEEHQTCQGNFERAPAVSTVKVSEPTIAQLVITPSEPAPTISDTRDARSLYMATQAADFRAFEDPGASHTDYGGKPRYQSLADDSNESNESLDLLSSVETLKPRLESTTGQLMDWPDLYLPLTLSLEDEDTEITKHYFSSVCRIQSCIDSSNNFFREEIGSMMASSPLIYHCVLSMSAAHVANIRGNLRTTALDHRTKAITCLKVGIMKMKKEKDLRSCSSVDHSTEALLGSILLGMTDGWHNPSFLGSIHLHGARVLFKRWISGIDNGTGTSLAVAFPSRIGSAIVGIMAYWEAMSSFLTNQSLDAISYFENVCNQGPTTIIQPTPWTGIGTALFVYLAKVGTLARQRTLVKNLSLVGKSEEIQNQLEADLVESARDTEAALLAFQAPSKDRVEDTGDPSTPIRHLQQLAHVYRLSALLELYRNFPVLLNSQVGALSAEPAPAHKLLALTTAVLTTIATIPQTSGVNSLLTLPLLIAGSTLQSTIQSTPRKCREGSWAILSDDIISLSSQDDVQQYWRNFVRGRLQAIRDYVGIATVSWAIEIVEKVWTRCDTQVLSLPTEFVQWIDVMVDEKLEAIFG</sequence>
<organism evidence="8 9">
    <name type="scientific">Penicillium hordei</name>
    <dbReference type="NCBI Taxonomy" id="40994"/>
    <lineage>
        <taxon>Eukaryota</taxon>
        <taxon>Fungi</taxon>
        <taxon>Dikarya</taxon>
        <taxon>Ascomycota</taxon>
        <taxon>Pezizomycotina</taxon>
        <taxon>Eurotiomycetes</taxon>
        <taxon>Eurotiomycetidae</taxon>
        <taxon>Eurotiales</taxon>
        <taxon>Aspergillaceae</taxon>
        <taxon>Penicillium</taxon>
    </lineage>
</organism>
<dbReference type="GO" id="GO:0016020">
    <property type="term" value="C:membrane"/>
    <property type="evidence" value="ECO:0007669"/>
    <property type="project" value="UniProtKB-SubCell"/>
</dbReference>
<dbReference type="InterPro" id="IPR021858">
    <property type="entry name" value="Fun_TF"/>
</dbReference>
<dbReference type="Pfam" id="PF13520">
    <property type="entry name" value="AA_permease_2"/>
    <property type="match status" value="2"/>
</dbReference>
<keyword evidence="9" id="KW-1185">Reference proteome</keyword>
<dbReference type="AlphaFoldDB" id="A0AAD6H5L0"/>
<feature type="transmembrane region" description="Helical" evidence="7">
    <location>
        <begin position="151"/>
        <end position="172"/>
    </location>
</feature>
<evidence type="ECO:0000256" key="1">
    <source>
        <dbReference type="ARBA" id="ARBA00004141"/>
    </source>
</evidence>
<dbReference type="InterPro" id="IPR002293">
    <property type="entry name" value="AA/rel_permease1"/>
</dbReference>
<dbReference type="RefSeq" id="XP_056756045.1">
    <property type="nucleotide sequence ID" value="XM_056896297.1"/>
</dbReference>
<evidence type="ECO:0000256" key="4">
    <source>
        <dbReference type="ARBA" id="ARBA00022989"/>
    </source>
</evidence>
<accession>A0AAD6H5L0</accession>
<feature type="transmembrane region" description="Helical" evidence="7">
    <location>
        <begin position="227"/>
        <end position="248"/>
    </location>
</feature>
<keyword evidence="5 7" id="KW-0472">Membrane</keyword>
<dbReference type="PANTHER" id="PTHR45649">
    <property type="entry name" value="AMINO-ACID PERMEASE BAT1"/>
    <property type="match status" value="1"/>
</dbReference>
<comment type="subcellular location">
    <subcellularLocation>
        <location evidence="1">Membrane</location>
        <topology evidence="1">Multi-pass membrane protein</topology>
    </subcellularLocation>
</comment>